<keyword evidence="1" id="KW-0802">TPR repeat</keyword>
<dbReference type="RefSeq" id="WP_078806904.1">
    <property type="nucleotide sequence ID" value="NZ_FUXI01000008.1"/>
</dbReference>
<dbReference type="EMBL" id="FUXI01000008">
    <property type="protein sequence ID" value="SJZ62688.1"/>
    <property type="molecule type" value="Genomic_DNA"/>
</dbReference>
<evidence type="ECO:0008006" key="4">
    <source>
        <dbReference type="Google" id="ProtNLM"/>
    </source>
</evidence>
<protein>
    <recommendedName>
        <fullName evidence="4">Tetratricopeptide repeat-containing protein</fullName>
    </recommendedName>
</protein>
<dbReference type="STRING" id="263852.SAMN02745116_00979"/>
<evidence type="ECO:0000256" key="1">
    <source>
        <dbReference type="PROSITE-ProRule" id="PRU00339"/>
    </source>
</evidence>
<name>A0A1T4M7B7_9ENTE</name>
<reference evidence="3" key="1">
    <citation type="submission" date="2017-02" db="EMBL/GenBank/DDBJ databases">
        <authorList>
            <person name="Varghese N."/>
            <person name="Submissions S."/>
        </authorList>
    </citation>
    <scope>NUCLEOTIDE SEQUENCE [LARGE SCALE GENOMIC DNA]</scope>
    <source>
        <strain evidence="3">ATCC BAA-1030</strain>
    </source>
</reference>
<dbReference type="PROSITE" id="PS50005">
    <property type="entry name" value="TPR"/>
    <property type="match status" value="1"/>
</dbReference>
<gene>
    <name evidence="2" type="ORF">SAMN02745116_00979</name>
</gene>
<dbReference type="InterPro" id="IPR011990">
    <property type="entry name" value="TPR-like_helical_dom_sf"/>
</dbReference>
<dbReference type="Proteomes" id="UP000190328">
    <property type="component" value="Unassembled WGS sequence"/>
</dbReference>
<evidence type="ECO:0000313" key="2">
    <source>
        <dbReference type="EMBL" id="SJZ62688.1"/>
    </source>
</evidence>
<dbReference type="InterPro" id="IPR019734">
    <property type="entry name" value="TPR_rpt"/>
</dbReference>
<accession>A0A1T4M7B7</accession>
<dbReference type="SUPFAM" id="SSF48452">
    <property type="entry name" value="TPR-like"/>
    <property type="match status" value="1"/>
</dbReference>
<sequence length="320" mass="38411">MGIQIEFPKNFERYVDMGQKAMKERNFAQAAEYFLKAYEIEQDFPLNFLIANTLFDIGEYKQALNLAKEFEEDYHSHLEYFSFYIQLLALNRQFIEAHREINTRIYEGEENEMEELVRLKKEVRHNELLFRQFERKKIEELKNEISLLPEKEYFQQMIEVKKMSLLTQEDFLEVARNFLANENVQILVRSWILEMLVVMGVQEEMEFLWVDKSVQKIKPNETTLPYQTKSYQQVFQELDELLGQNDPILMVNLMEEVRIFFAVIFPLSDSIITNPEVWAKSFLVDFWGEYDLIQEVEELQKEILEKSQWRRGVLLGMDSV</sequence>
<evidence type="ECO:0000313" key="3">
    <source>
        <dbReference type="Proteomes" id="UP000190328"/>
    </source>
</evidence>
<dbReference type="AlphaFoldDB" id="A0A1T4M7B7"/>
<organism evidence="2 3">
    <name type="scientific">Pilibacter termitis</name>
    <dbReference type="NCBI Taxonomy" id="263852"/>
    <lineage>
        <taxon>Bacteria</taxon>
        <taxon>Bacillati</taxon>
        <taxon>Bacillota</taxon>
        <taxon>Bacilli</taxon>
        <taxon>Lactobacillales</taxon>
        <taxon>Enterococcaceae</taxon>
        <taxon>Pilibacter</taxon>
    </lineage>
</organism>
<dbReference type="Gene3D" id="1.25.40.10">
    <property type="entry name" value="Tetratricopeptide repeat domain"/>
    <property type="match status" value="1"/>
</dbReference>
<dbReference type="OrthoDB" id="1655898at2"/>
<proteinExistence type="predicted"/>
<feature type="repeat" description="TPR" evidence="1">
    <location>
        <begin position="11"/>
        <end position="44"/>
    </location>
</feature>
<keyword evidence="3" id="KW-1185">Reference proteome</keyword>